<dbReference type="Proteomes" id="UP000320300">
    <property type="component" value="Unassembled WGS sequence"/>
</dbReference>
<name>A0A521DQU4_9SPHI</name>
<gene>
    <name evidence="1" type="ORF">SAMN06265348_10641</name>
</gene>
<dbReference type="EMBL" id="FXTN01000006">
    <property type="protein sequence ID" value="SMO73300.1"/>
    <property type="molecule type" value="Genomic_DNA"/>
</dbReference>
<sequence length="57" mass="6925">MQQIKKFELNMIRSSRVFSEQLCFNLQALFVNDRIIKYADKISTNEKFKLMVQVLYY</sequence>
<evidence type="ECO:0000313" key="1">
    <source>
        <dbReference type="EMBL" id="SMO73300.1"/>
    </source>
</evidence>
<dbReference type="RefSeq" id="WP_185960464.1">
    <property type="nucleotide sequence ID" value="NZ_CBCSJO010000006.1"/>
</dbReference>
<proteinExistence type="predicted"/>
<accession>A0A521DQU4</accession>
<protein>
    <submittedName>
        <fullName evidence="1">Uncharacterized protein</fullName>
    </submittedName>
</protein>
<evidence type="ECO:0000313" key="2">
    <source>
        <dbReference type="Proteomes" id="UP000320300"/>
    </source>
</evidence>
<organism evidence="1 2">
    <name type="scientific">Pedobacter westerhofensis</name>
    <dbReference type="NCBI Taxonomy" id="425512"/>
    <lineage>
        <taxon>Bacteria</taxon>
        <taxon>Pseudomonadati</taxon>
        <taxon>Bacteroidota</taxon>
        <taxon>Sphingobacteriia</taxon>
        <taxon>Sphingobacteriales</taxon>
        <taxon>Sphingobacteriaceae</taxon>
        <taxon>Pedobacter</taxon>
    </lineage>
</organism>
<reference evidence="1 2" key="1">
    <citation type="submission" date="2017-05" db="EMBL/GenBank/DDBJ databases">
        <authorList>
            <person name="Varghese N."/>
            <person name="Submissions S."/>
        </authorList>
    </citation>
    <scope>NUCLEOTIDE SEQUENCE [LARGE SCALE GENOMIC DNA]</scope>
    <source>
        <strain evidence="1 2">DSM 19036</strain>
    </source>
</reference>
<dbReference type="AlphaFoldDB" id="A0A521DQU4"/>
<keyword evidence="2" id="KW-1185">Reference proteome</keyword>